<reference evidence="5 6" key="1">
    <citation type="submission" date="2013-04" db="EMBL/GenBank/DDBJ databases">
        <title>Oceanicola sp. 22II1-22F33 Genome Sequencing.</title>
        <authorList>
            <person name="Lai Q."/>
            <person name="Li G."/>
            <person name="Shao Z."/>
        </authorList>
    </citation>
    <scope>NUCLEOTIDE SEQUENCE [LARGE SCALE GENOMIC DNA]</scope>
    <source>
        <strain evidence="5 6">22II1-22F33</strain>
    </source>
</reference>
<organism evidence="5 6">
    <name type="scientific">Marinibacterium profundimaris</name>
    <dbReference type="NCBI Taxonomy" id="1679460"/>
    <lineage>
        <taxon>Bacteria</taxon>
        <taxon>Pseudomonadati</taxon>
        <taxon>Pseudomonadota</taxon>
        <taxon>Alphaproteobacteria</taxon>
        <taxon>Rhodobacterales</taxon>
        <taxon>Paracoccaceae</taxon>
        <taxon>Marinibacterium</taxon>
    </lineage>
</organism>
<dbReference type="GO" id="GO:0031640">
    <property type="term" value="P:killing of cells of another organism"/>
    <property type="evidence" value="ECO:0007669"/>
    <property type="project" value="UniProtKB-KW"/>
</dbReference>
<evidence type="ECO:0000256" key="2">
    <source>
        <dbReference type="ARBA" id="ARBA00022638"/>
    </source>
</evidence>
<comment type="caution">
    <text evidence="5">The sequence shown here is derived from an EMBL/GenBank/DDBJ whole genome shotgun (WGS) entry which is preliminary data.</text>
</comment>
<keyword evidence="1 4" id="KW-0929">Antimicrobial</keyword>
<keyword evidence="4" id="KW-0326">Glycosidase</keyword>
<keyword evidence="3" id="KW-1035">Host cytoplasm</keyword>
<protein>
    <recommendedName>
        <fullName evidence="4">Lysozyme</fullName>
        <ecNumber evidence="4">3.2.1.17</ecNumber>
    </recommendedName>
</protein>
<evidence type="ECO:0000313" key="5">
    <source>
        <dbReference type="EMBL" id="OWU77592.1"/>
    </source>
</evidence>
<proteinExistence type="inferred from homology"/>
<evidence type="ECO:0000313" key="6">
    <source>
        <dbReference type="Proteomes" id="UP000215377"/>
    </source>
</evidence>
<evidence type="ECO:0000256" key="4">
    <source>
        <dbReference type="RuleBase" id="RU003788"/>
    </source>
</evidence>
<evidence type="ECO:0000256" key="3">
    <source>
        <dbReference type="ARBA" id="ARBA00023200"/>
    </source>
</evidence>
<dbReference type="RefSeq" id="WP_088648219.1">
    <property type="nucleotide sequence ID" value="NZ_AQQR01000001.1"/>
</dbReference>
<dbReference type="Proteomes" id="UP000215377">
    <property type="component" value="Unassembled WGS sequence"/>
</dbReference>
<dbReference type="InterPro" id="IPR033907">
    <property type="entry name" value="Endolysin_autolysin"/>
</dbReference>
<gene>
    <name evidence="5" type="ORF">ATO3_02575</name>
</gene>
<dbReference type="PANTHER" id="PTHR38107:SF3">
    <property type="entry name" value="LYSOZYME RRRD-RELATED"/>
    <property type="match status" value="1"/>
</dbReference>
<accession>A0A225NRW2</accession>
<dbReference type="EC" id="3.2.1.17" evidence="4"/>
<dbReference type="EMBL" id="AQQR01000001">
    <property type="protein sequence ID" value="OWU77592.1"/>
    <property type="molecule type" value="Genomic_DNA"/>
</dbReference>
<comment type="similarity">
    <text evidence="4">Belongs to the glycosyl hydrolase 24 family.</text>
</comment>
<dbReference type="InterPro" id="IPR051018">
    <property type="entry name" value="Bacteriophage_GH24"/>
</dbReference>
<dbReference type="GO" id="GO:0003796">
    <property type="term" value="F:lysozyme activity"/>
    <property type="evidence" value="ECO:0007669"/>
    <property type="project" value="UniProtKB-EC"/>
</dbReference>
<dbReference type="InterPro" id="IPR023347">
    <property type="entry name" value="Lysozyme_dom_sf"/>
</dbReference>
<dbReference type="GO" id="GO:0016998">
    <property type="term" value="P:cell wall macromolecule catabolic process"/>
    <property type="evidence" value="ECO:0007669"/>
    <property type="project" value="InterPro"/>
</dbReference>
<dbReference type="Gene3D" id="1.10.530.40">
    <property type="match status" value="1"/>
</dbReference>
<dbReference type="InterPro" id="IPR002196">
    <property type="entry name" value="Glyco_hydro_24"/>
</dbReference>
<dbReference type="GO" id="GO:0009253">
    <property type="term" value="P:peptidoglycan catabolic process"/>
    <property type="evidence" value="ECO:0007669"/>
    <property type="project" value="InterPro"/>
</dbReference>
<sequence>MKISDRGVLEIAEHEGVVPAPYLDSVNTWTFGVGHTAAAGSPNPEAMPRGMPQDIDGAVLRALSLFDKDLDGYEARVSRVFAGVKLKPHQFDALVSWDFNTGGVTWKHPSTGKPCQLVQEILRGDMSGDGFMGWLRPPEIRRRREAEQALFRTGKYEANGGRIPIWKVDESGQRRGILKTVSGAELRAMMAQAGASHAPSVGPNIIATIINFLKALFGGAK</sequence>
<dbReference type="PANTHER" id="PTHR38107">
    <property type="match status" value="1"/>
</dbReference>
<name>A0A225NRW2_9RHOB</name>
<dbReference type="CDD" id="cd00737">
    <property type="entry name" value="lyz_endolysin_autolysin"/>
    <property type="match status" value="1"/>
</dbReference>
<dbReference type="SUPFAM" id="SSF53955">
    <property type="entry name" value="Lysozyme-like"/>
    <property type="match status" value="1"/>
</dbReference>
<comment type="catalytic activity">
    <reaction evidence="4">
        <text>Hydrolysis of (1-&gt;4)-beta-linkages between N-acetylmuramic acid and N-acetyl-D-glucosamine residues in a peptidoglycan and between N-acetyl-D-glucosamine residues in chitodextrins.</text>
        <dbReference type="EC" id="3.2.1.17"/>
    </reaction>
</comment>
<keyword evidence="6" id="KW-1185">Reference proteome</keyword>
<dbReference type="GO" id="GO:0042742">
    <property type="term" value="P:defense response to bacterium"/>
    <property type="evidence" value="ECO:0007669"/>
    <property type="project" value="UniProtKB-KW"/>
</dbReference>
<dbReference type="InterPro" id="IPR023346">
    <property type="entry name" value="Lysozyme-like_dom_sf"/>
</dbReference>
<keyword evidence="4" id="KW-0378">Hydrolase</keyword>
<dbReference type="AlphaFoldDB" id="A0A225NRW2"/>
<dbReference type="Pfam" id="PF00959">
    <property type="entry name" value="Phage_lysozyme"/>
    <property type="match status" value="1"/>
</dbReference>
<keyword evidence="2 4" id="KW-0081">Bacteriolytic enzyme</keyword>
<dbReference type="OrthoDB" id="5327667at2"/>
<evidence type="ECO:0000256" key="1">
    <source>
        <dbReference type="ARBA" id="ARBA00022529"/>
    </source>
</evidence>